<dbReference type="PANTHER" id="PTHR30005:SF0">
    <property type="entry name" value="RETROGRADE REGULATION PROTEIN 2"/>
    <property type="match status" value="1"/>
</dbReference>
<accession>A0ABY8BK60</accession>
<gene>
    <name evidence="7" type="primary">ppx</name>
    <name evidence="7" type="ORF">AFIC_001883</name>
</gene>
<dbReference type="InterPro" id="IPR022371">
    <property type="entry name" value="Exopolyphosphatase"/>
</dbReference>
<evidence type="ECO:0000259" key="5">
    <source>
        <dbReference type="Pfam" id="PF02541"/>
    </source>
</evidence>
<feature type="domain" description="Exopolyphosphatase C-terminal" evidence="6">
    <location>
        <begin position="350"/>
        <end position="531"/>
    </location>
</feature>
<evidence type="ECO:0000313" key="8">
    <source>
        <dbReference type="Proteomes" id="UP001213907"/>
    </source>
</evidence>
<dbReference type="InterPro" id="IPR050273">
    <property type="entry name" value="GppA/Ppx_hydrolase"/>
</dbReference>
<protein>
    <recommendedName>
        <fullName evidence="2">exopolyphosphatase</fullName>
        <ecNumber evidence="2">3.6.1.11</ecNumber>
    </recommendedName>
</protein>
<comment type="catalytic activity">
    <reaction evidence="4">
        <text>[phosphate](n) + H2O = [phosphate](n-1) + phosphate + H(+)</text>
        <dbReference type="Rhea" id="RHEA:21528"/>
        <dbReference type="Rhea" id="RHEA-COMP:9859"/>
        <dbReference type="Rhea" id="RHEA-COMP:14279"/>
        <dbReference type="ChEBI" id="CHEBI:15377"/>
        <dbReference type="ChEBI" id="CHEBI:15378"/>
        <dbReference type="ChEBI" id="CHEBI:16838"/>
        <dbReference type="ChEBI" id="CHEBI:43474"/>
        <dbReference type="EC" id="3.6.1.11"/>
    </reaction>
</comment>
<proteinExistence type="inferred from homology"/>
<evidence type="ECO:0000256" key="3">
    <source>
        <dbReference type="ARBA" id="ARBA00022801"/>
    </source>
</evidence>
<dbReference type="Proteomes" id="UP001213907">
    <property type="component" value="Chromosome"/>
</dbReference>
<dbReference type="Pfam" id="PF02541">
    <property type="entry name" value="Ppx-GppA"/>
    <property type="match status" value="1"/>
</dbReference>
<evidence type="ECO:0000256" key="2">
    <source>
        <dbReference type="ARBA" id="ARBA00012451"/>
    </source>
</evidence>
<keyword evidence="3 7" id="KW-0378">Hydrolase</keyword>
<organism evidence="7 8">
    <name type="scientific">Afipia carboxydohydrogena</name>
    <name type="common">Pseudomonas carboxydohydrogena</name>
    <dbReference type="NCBI Taxonomy" id="290"/>
    <lineage>
        <taxon>Bacteria</taxon>
        <taxon>Pseudomonadati</taxon>
        <taxon>Pseudomonadota</taxon>
        <taxon>Alphaproteobacteria</taxon>
        <taxon>Hyphomicrobiales</taxon>
        <taxon>Nitrobacteraceae</taxon>
        <taxon>Afipia</taxon>
    </lineage>
</organism>
<dbReference type="CDD" id="cd24052">
    <property type="entry name" value="ASKHA_NBD_HpPPX-GppA-like"/>
    <property type="match status" value="1"/>
</dbReference>
<dbReference type="Gene3D" id="3.30.420.150">
    <property type="entry name" value="Exopolyphosphatase. Domain 2"/>
    <property type="match status" value="1"/>
</dbReference>
<reference evidence="7 8" key="1">
    <citation type="submission" date="2022-11" db="EMBL/GenBank/DDBJ databases">
        <authorList>
            <person name="Siebert D."/>
            <person name="Busche T."/>
            <person name="Saydam E."/>
            <person name="Kalinowski J."/>
            <person name="Ruckert C."/>
            <person name="Blombach B."/>
        </authorList>
    </citation>
    <scope>NUCLEOTIDE SEQUENCE [LARGE SCALE GENOMIC DNA]</scope>
    <source>
        <strain evidence="7 8">DSM 1083</strain>
    </source>
</reference>
<dbReference type="SUPFAM" id="SSF109604">
    <property type="entry name" value="HD-domain/PDEase-like"/>
    <property type="match status" value="1"/>
</dbReference>
<dbReference type="GO" id="GO:0004309">
    <property type="term" value="F:exopolyphosphatase activity"/>
    <property type="evidence" value="ECO:0007669"/>
    <property type="project" value="UniProtKB-EC"/>
</dbReference>
<dbReference type="EC" id="3.6.1.11" evidence="2"/>
<dbReference type="EMBL" id="CP113162">
    <property type="protein sequence ID" value="WEF50347.1"/>
    <property type="molecule type" value="Genomic_DNA"/>
</dbReference>
<comment type="similarity">
    <text evidence="1">Belongs to the GppA/Ppx family.</text>
</comment>
<dbReference type="PANTHER" id="PTHR30005">
    <property type="entry name" value="EXOPOLYPHOSPHATASE"/>
    <property type="match status" value="1"/>
</dbReference>
<dbReference type="InterPro" id="IPR003695">
    <property type="entry name" value="Ppx_GppA_N"/>
</dbReference>
<dbReference type="Gene3D" id="3.30.420.40">
    <property type="match status" value="1"/>
</dbReference>
<keyword evidence="8" id="KW-1185">Reference proteome</keyword>
<name>A0ABY8BK60_AFICR</name>
<evidence type="ECO:0000259" key="6">
    <source>
        <dbReference type="Pfam" id="PF21697"/>
    </source>
</evidence>
<sequence length="538" mass="59101">MENRLKNLRRVVLRAVRSVSANEIETAASPDERRVLRSVKRYKPAAKTVGVIDIGSNSVRLVVYEGLTRSLAPIFNEKVLCGLGRAVQTTGLLGESEVETALVALRRFRMLCKVMKVGRVYAIATAACRDASNGPAFIAKAERICGVKIEILSGAREAYLSALGVVSGVHKPDGIVGDLGGGSLELIDVRGHRVRSGVTLPLGGLALQDSAQKSLKKAERIVKTKIAEVAQLQGGEGRTFYAVGGTWRALARIHIIQSGYPLRVMHGYTLPAADALAFVRRLRRLVEAGALADIETVTEARRPLLAYAALVLEYIILTAKPDRIVFSTFGVREGLLFEMLPERVRQEDGLISTARKMNALRARAPRHADDLIDWTDRFVKAVKLAETDEDRRLRHAACLLSDIGWRAHPDYRGDETLHVIANGNFGATTHEARVFLALAVYFRYAGIGEKNQPRTGLRVLLTPPMVERARLVGQMLRVGHLISAAHPGVLPATHFRNQKRKLILTFDARIGNLVGERIANRFKQLARLVARSGAVEVR</sequence>
<feature type="domain" description="Ppx/GppA phosphatase N-terminal" evidence="5">
    <location>
        <begin position="66"/>
        <end position="342"/>
    </location>
</feature>
<dbReference type="Pfam" id="PF21697">
    <property type="entry name" value="Ppx_C"/>
    <property type="match status" value="1"/>
</dbReference>
<evidence type="ECO:0000256" key="1">
    <source>
        <dbReference type="ARBA" id="ARBA00007125"/>
    </source>
</evidence>
<evidence type="ECO:0000313" key="7">
    <source>
        <dbReference type="EMBL" id="WEF50347.1"/>
    </source>
</evidence>
<dbReference type="InterPro" id="IPR043129">
    <property type="entry name" value="ATPase_NBD"/>
</dbReference>
<dbReference type="Gene3D" id="1.10.3210.10">
    <property type="entry name" value="Hypothetical protein af1432"/>
    <property type="match status" value="1"/>
</dbReference>
<dbReference type="SUPFAM" id="SSF53067">
    <property type="entry name" value="Actin-like ATPase domain"/>
    <property type="match status" value="2"/>
</dbReference>
<evidence type="ECO:0000256" key="4">
    <source>
        <dbReference type="ARBA" id="ARBA00047607"/>
    </source>
</evidence>
<dbReference type="InterPro" id="IPR048951">
    <property type="entry name" value="Ppx_C"/>
</dbReference>
<dbReference type="NCBIfam" id="TIGR03706">
    <property type="entry name" value="exo_poly_only"/>
    <property type="match status" value="1"/>
</dbReference>